<comment type="caution">
    <text evidence="1">The sequence shown here is derived from an EMBL/GenBank/DDBJ whole genome shotgun (WGS) entry which is preliminary data.</text>
</comment>
<keyword evidence="2" id="KW-1185">Reference proteome</keyword>
<accession>A0ABR7R9A1</accession>
<dbReference type="EMBL" id="JACTUZ010000076">
    <property type="protein sequence ID" value="MBC9178404.1"/>
    <property type="molecule type" value="Genomic_DNA"/>
</dbReference>
<evidence type="ECO:0000313" key="2">
    <source>
        <dbReference type="Proteomes" id="UP000603940"/>
    </source>
</evidence>
<protein>
    <submittedName>
        <fullName evidence="1">Uncharacterized protein</fullName>
    </submittedName>
</protein>
<proteinExistence type="predicted"/>
<organism evidence="1 2">
    <name type="scientific">Pseudoroseomonas ludipueritiae</name>
    <dbReference type="NCBI Taxonomy" id="198093"/>
    <lineage>
        <taxon>Bacteria</taxon>
        <taxon>Pseudomonadati</taxon>
        <taxon>Pseudomonadota</taxon>
        <taxon>Alphaproteobacteria</taxon>
        <taxon>Acetobacterales</taxon>
        <taxon>Acetobacteraceae</taxon>
        <taxon>Pseudoroseomonas</taxon>
    </lineage>
</organism>
<name>A0ABR7R9A1_9PROT</name>
<sequence>AAAQAALGAATDGFAVPGGGDAGGIYDLAYAFPGEDAAQRAAHRRPGWASTSA</sequence>
<gene>
    <name evidence="1" type="ORF">IBL25_15775</name>
</gene>
<dbReference type="Proteomes" id="UP000603940">
    <property type="component" value="Unassembled WGS sequence"/>
</dbReference>
<evidence type="ECO:0000313" key="1">
    <source>
        <dbReference type="EMBL" id="MBC9178404.1"/>
    </source>
</evidence>
<reference evidence="1 2" key="1">
    <citation type="journal article" date="2009" name="Int. J. Syst. Evol. Microbiol.">
        <title>Transfer of Teichococcus ludipueritiae and Muricoccus roseus to the genus Roseomonas, as Roseomonas ludipueritiae comb. nov. and Roseomonas rosea comb. nov., respectively, and emended description of the genus Roseomonas.</title>
        <authorList>
            <person name="Sanchez-Porro C."/>
            <person name="Gallego V."/>
            <person name="Busse H.J."/>
            <person name="Kampfer P."/>
            <person name="Ventosa A."/>
        </authorList>
    </citation>
    <scope>NUCLEOTIDE SEQUENCE [LARGE SCALE GENOMIC DNA]</scope>
    <source>
        <strain evidence="1 2">DSM 14915</strain>
    </source>
</reference>
<feature type="non-terminal residue" evidence="1">
    <location>
        <position position="1"/>
    </location>
</feature>